<evidence type="ECO:0000313" key="8">
    <source>
        <dbReference type="EMBL" id="GGK94032.1"/>
    </source>
</evidence>
<protein>
    <recommendedName>
        <fullName evidence="6">Probable membrane transporter protein</fullName>
    </recommendedName>
</protein>
<evidence type="ECO:0000256" key="4">
    <source>
        <dbReference type="ARBA" id="ARBA00022989"/>
    </source>
</evidence>
<dbReference type="Pfam" id="PF01925">
    <property type="entry name" value="TauE"/>
    <property type="match status" value="1"/>
</dbReference>
<evidence type="ECO:0000256" key="7">
    <source>
        <dbReference type="SAM" id="MobiDB-lite"/>
    </source>
</evidence>
<feature type="transmembrane region" description="Helical" evidence="6">
    <location>
        <begin position="72"/>
        <end position="90"/>
    </location>
</feature>
<dbReference type="PANTHER" id="PTHR43701:SF2">
    <property type="entry name" value="MEMBRANE TRANSPORTER PROTEIN YJNA-RELATED"/>
    <property type="match status" value="1"/>
</dbReference>
<dbReference type="Proteomes" id="UP000645217">
    <property type="component" value="Unassembled WGS sequence"/>
</dbReference>
<reference evidence="8" key="2">
    <citation type="submission" date="2020-09" db="EMBL/GenBank/DDBJ databases">
        <authorList>
            <person name="Sun Q."/>
            <person name="Ohkuma M."/>
        </authorList>
    </citation>
    <scope>NUCLEOTIDE SEQUENCE</scope>
    <source>
        <strain evidence="8">JCM 13064</strain>
    </source>
</reference>
<name>A0A917R7Z4_9ACTN</name>
<feature type="transmembrane region" description="Helical" evidence="6">
    <location>
        <begin position="41"/>
        <end position="60"/>
    </location>
</feature>
<feature type="compositionally biased region" description="Basic and acidic residues" evidence="7">
    <location>
        <begin position="298"/>
        <end position="307"/>
    </location>
</feature>
<feature type="region of interest" description="Disordered" evidence="7">
    <location>
        <begin position="283"/>
        <end position="307"/>
    </location>
</feature>
<feature type="transmembrane region" description="Helical" evidence="6">
    <location>
        <begin position="254"/>
        <end position="274"/>
    </location>
</feature>
<dbReference type="EMBL" id="BMNT01000021">
    <property type="protein sequence ID" value="GGK94032.1"/>
    <property type="molecule type" value="Genomic_DNA"/>
</dbReference>
<feature type="transmembrane region" description="Helical" evidence="6">
    <location>
        <begin position="200"/>
        <end position="219"/>
    </location>
</feature>
<dbReference type="RefSeq" id="WP_189164581.1">
    <property type="nucleotide sequence ID" value="NZ_BMNT01000021.1"/>
</dbReference>
<dbReference type="PANTHER" id="PTHR43701">
    <property type="entry name" value="MEMBRANE TRANSPORTER PROTEIN MJ0441-RELATED"/>
    <property type="match status" value="1"/>
</dbReference>
<reference evidence="8" key="1">
    <citation type="journal article" date="2014" name="Int. J. Syst. Evol. Microbiol.">
        <title>Complete genome sequence of Corynebacterium casei LMG S-19264T (=DSM 44701T), isolated from a smear-ripened cheese.</title>
        <authorList>
            <consortium name="US DOE Joint Genome Institute (JGI-PGF)"/>
            <person name="Walter F."/>
            <person name="Albersmeier A."/>
            <person name="Kalinowski J."/>
            <person name="Ruckert C."/>
        </authorList>
    </citation>
    <scope>NUCLEOTIDE SEQUENCE</scope>
    <source>
        <strain evidence="8">JCM 13064</strain>
    </source>
</reference>
<comment type="subcellular location">
    <subcellularLocation>
        <location evidence="6">Cell membrane</location>
        <topology evidence="6">Multi-pass membrane protein</topology>
    </subcellularLocation>
    <subcellularLocation>
        <location evidence="1">Membrane</location>
        <topology evidence="1">Multi-pass membrane protein</topology>
    </subcellularLocation>
</comment>
<feature type="transmembrane region" description="Helical" evidence="6">
    <location>
        <begin position="231"/>
        <end position="248"/>
    </location>
</feature>
<feature type="transmembrane region" description="Helical" evidence="6">
    <location>
        <begin position="96"/>
        <end position="114"/>
    </location>
</feature>
<sequence>MIALTLTAALLIGVTLGLFGGGGSILTVPVLVYLAGLPARQAIAMSLFVVAVTGAVSAIGHARAGRIRWRTGLIFGSAGMAGAYAGGLIGPHLPEALLLAAFAAMMIATAIAMIRDRRTPVARPLRRELPVPQVIAEGIGVGLVTGLVGAGGGFLVVPALVLLGGLPMGVAVGTSLLVIAMKSLAGLAGYLVSTPVDWSLALPVTAAAVTGGLIGGGFAGRVDAERLRKAFGWFVLAMGAFVLIQQAPPSLSHSAWTAAGAALAAVTAGIILALRRRRAAAADLPARSPNEGQAPASRDVRPAVRDH</sequence>
<dbReference type="InterPro" id="IPR002781">
    <property type="entry name" value="TM_pro_TauE-like"/>
</dbReference>
<evidence type="ECO:0000256" key="3">
    <source>
        <dbReference type="ARBA" id="ARBA00022692"/>
    </source>
</evidence>
<comment type="similarity">
    <text evidence="2 6">Belongs to the 4-toluene sulfonate uptake permease (TSUP) (TC 2.A.102) family.</text>
</comment>
<dbReference type="AlphaFoldDB" id="A0A917R7Z4"/>
<organism evidence="8 9">
    <name type="scientific">Sphaerisporangium melleum</name>
    <dbReference type="NCBI Taxonomy" id="321316"/>
    <lineage>
        <taxon>Bacteria</taxon>
        <taxon>Bacillati</taxon>
        <taxon>Actinomycetota</taxon>
        <taxon>Actinomycetes</taxon>
        <taxon>Streptosporangiales</taxon>
        <taxon>Streptosporangiaceae</taxon>
        <taxon>Sphaerisporangium</taxon>
    </lineage>
</organism>
<feature type="transmembrane region" description="Helical" evidence="6">
    <location>
        <begin position="134"/>
        <end position="161"/>
    </location>
</feature>
<evidence type="ECO:0000256" key="2">
    <source>
        <dbReference type="ARBA" id="ARBA00009142"/>
    </source>
</evidence>
<evidence type="ECO:0000256" key="6">
    <source>
        <dbReference type="RuleBase" id="RU363041"/>
    </source>
</evidence>
<keyword evidence="3 6" id="KW-0812">Transmembrane</keyword>
<accession>A0A917R7Z4</accession>
<dbReference type="InterPro" id="IPR051598">
    <property type="entry name" value="TSUP/Inactive_protease-like"/>
</dbReference>
<evidence type="ECO:0000313" key="9">
    <source>
        <dbReference type="Proteomes" id="UP000645217"/>
    </source>
</evidence>
<evidence type="ECO:0000256" key="5">
    <source>
        <dbReference type="ARBA" id="ARBA00023136"/>
    </source>
</evidence>
<comment type="caution">
    <text evidence="8">The sequence shown here is derived from an EMBL/GenBank/DDBJ whole genome shotgun (WGS) entry which is preliminary data.</text>
</comment>
<keyword evidence="9" id="KW-1185">Reference proteome</keyword>
<proteinExistence type="inferred from homology"/>
<keyword evidence="4 6" id="KW-1133">Transmembrane helix</keyword>
<gene>
    <name evidence="8" type="ORF">GCM10007964_40490</name>
</gene>
<evidence type="ECO:0000256" key="1">
    <source>
        <dbReference type="ARBA" id="ARBA00004141"/>
    </source>
</evidence>
<keyword evidence="5 6" id="KW-0472">Membrane</keyword>
<dbReference type="GO" id="GO:0005886">
    <property type="term" value="C:plasma membrane"/>
    <property type="evidence" value="ECO:0007669"/>
    <property type="project" value="UniProtKB-SubCell"/>
</dbReference>
<keyword evidence="6" id="KW-1003">Cell membrane</keyword>